<sequence length="225" mass="25171">MQASQIVRCEKKLPSAGSMVWRVRQNVIDPKAANMPAPIQNGMAQMHKAAWRLRRSGAQIIPRPKRASCVAVVKYRRMFQTPHGFLLLEKVYAQIFVIFCKNRQSSRAYILTSSNAYLGGDTTENADQLRQRMKNLIVSEMKKHNEGGVGNGRSDERGDQNLSHVWRLSPVRSGKDLKATSVVVMKPSPSGWEVIAERTIAAALAKTTGMVERNIAQRARVRSSQ</sequence>
<gene>
    <name evidence="1" type="ORF">F5148DRAFT_495817</name>
</gene>
<comment type="caution">
    <text evidence="1">The sequence shown here is derived from an EMBL/GenBank/DDBJ whole genome shotgun (WGS) entry which is preliminary data.</text>
</comment>
<reference evidence="1" key="1">
    <citation type="submission" date="2021-03" db="EMBL/GenBank/DDBJ databases">
        <title>Evolutionary priming and transition to the ectomycorrhizal habit in an iconic lineage of mushroom-forming fungi: is preadaptation a requirement?</title>
        <authorList>
            <consortium name="DOE Joint Genome Institute"/>
            <person name="Looney B.P."/>
            <person name="Miyauchi S."/>
            <person name="Morin E."/>
            <person name="Drula E."/>
            <person name="Courty P.E."/>
            <person name="Chicoki N."/>
            <person name="Fauchery L."/>
            <person name="Kohler A."/>
            <person name="Kuo A."/>
            <person name="LaButti K."/>
            <person name="Pangilinan J."/>
            <person name="Lipzen A."/>
            <person name="Riley R."/>
            <person name="Andreopoulos W."/>
            <person name="He G."/>
            <person name="Johnson J."/>
            <person name="Barry K.W."/>
            <person name="Grigoriev I.V."/>
            <person name="Nagy L."/>
            <person name="Hibbett D."/>
            <person name="Henrissat B."/>
            <person name="Matheny P.B."/>
            <person name="Labbe J."/>
            <person name="Martin A.F."/>
        </authorList>
    </citation>
    <scope>NUCLEOTIDE SEQUENCE</scope>
    <source>
        <strain evidence="1">BPL698</strain>
    </source>
</reference>
<name>A0ACC0TXV4_9AGAM</name>
<evidence type="ECO:0000313" key="1">
    <source>
        <dbReference type="EMBL" id="KAI9452829.1"/>
    </source>
</evidence>
<organism evidence="1 2">
    <name type="scientific">Russula earlei</name>
    <dbReference type="NCBI Taxonomy" id="71964"/>
    <lineage>
        <taxon>Eukaryota</taxon>
        <taxon>Fungi</taxon>
        <taxon>Dikarya</taxon>
        <taxon>Basidiomycota</taxon>
        <taxon>Agaricomycotina</taxon>
        <taxon>Agaricomycetes</taxon>
        <taxon>Russulales</taxon>
        <taxon>Russulaceae</taxon>
        <taxon>Russula</taxon>
    </lineage>
</organism>
<protein>
    <submittedName>
        <fullName evidence="1">Uncharacterized protein</fullName>
    </submittedName>
</protein>
<accession>A0ACC0TXV4</accession>
<keyword evidence="2" id="KW-1185">Reference proteome</keyword>
<proteinExistence type="predicted"/>
<dbReference type="Proteomes" id="UP001207468">
    <property type="component" value="Unassembled WGS sequence"/>
</dbReference>
<dbReference type="EMBL" id="JAGFNK010000325">
    <property type="protein sequence ID" value="KAI9452829.1"/>
    <property type="molecule type" value="Genomic_DNA"/>
</dbReference>
<evidence type="ECO:0000313" key="2">
    <source>
        <dbReference type="Proteomes" id="UP001207468"/>
    </source>
</evidence>